<accession>A0ABD2QP01</accession>
<evidence type="ECO:0000256" key="1">
    <source>
        <dbReference type="ARBA" id="ARBA00022441"/>
    </source>
</evidence>
<dbReference type="EMBL" id="JBJKFK010000023">
    <property type="protein sequence ID" value="KAL3320872.1"/>
    <property type="molecule type" value="Genomic_DNA"/>
</dbReference>
<evidence type="ECO:0000256" key="2">
    <source>
        <dbReference type="ARBA" id="ARBA00022737"/>
    </source>
</evidence>
<dbReference type="PANTHER" id="PTHR24412">
    <property type="entry name" value="KELCH PROTEIN"/>
    <property type="match status" value="1"/>
</dbReference>
<comment type="caution">
    <text evidence="4">The sequence shown here is derived from an EMBL/GenBank/DDBJ whole genome shotgun (WGS) entry which is preliminary data.</text>
</comment>
<dbReference type="SMART" id="SM00612">
    <property type="entry name" value="Kelch"/>
    <property type="match status" value="2"/>
</dbReference>
<keyword evidence="1" id="KW-0880">Kelch repeat</keyword>
<evidence type="ECO:0000313" key="5">
    <source>
        <dbReference type="Proteomes" id="UP001626550"/>
    </source>
</evidence>
<keyword evidence="2" id="KW-0677">Repeat</keyword>
<dbReference type="Gene3D" id="2.120.10.80">
    <property type="entry name" value="Kelch-type beta propeller"/>
    <property type="match status" value="1"/>
</dbReference>
<dbReference type="InterPro" id="IPR011705">
    <property type="entry name" value="BACK"/>
</dbReference>
<gene>
    <name evidence="4" type="primary">KLHL12_1</name>
    <name evidence="4" type="ORF">Ciccas_000437</name>
</gene>
<dbReference type="InterPro" id="IPR015915">
    <property type="entry name" value="Kelch-typ_b-propeller"/>
</dbReference>
<dbReference type="PANTHER" id="PTHR24412:SF489">
    <property type="entry name" value="RING FINGER DOMAIN AND KELCH REPEAT-CONTAINING PROTEIN DDB_G0271372"/>
    <property type="match status" value="1"/>
</dbReference>
<dbReference type="Gene3D" id="1.25.40.420">
    <property type="match status" value="1"/>
</dbReference>
<dbReference type="Gene3D" id="3.30.710.10">
    <property type="entry name" value="Potassium Channel Kv1.1, Chain A"/>
    <property type="match status" value="1"/>
</dbReference>
<dbReference type="Pfam" id="PF07707">
    <property type="entry name" value="BACK"/>
    <property type="match status" value="1"/>
</dbReference>
<feature type="domain" description="BACK" evidence="3">
    <location>
        <begin position="126"/>
        <end position="224"/>
    </location>
</feature>
<name>A0ABD2QP01_9PLAT</name>
<dbReference type="Pfam" id="PF01344">
    <property type="entry name" value="Kelch_1"/>
    <property type="match status" value="2"/>
</dbReference>
<dbReference type="InterPro" id="IPR011333">
    <property type="entry name" value="SKP1/BTB/POZ_sf"/>
</dbReference>
<proteinExistence type="predicted"/>
<dbReference type="InterPro" id="IPR006652">
    <property type="entry name" value="Kelch_1"/>
</dbReference>
<dbReference type="Proteomes" id="UP001626550">
    <property type="component" value="Unassembled WGS sequence"/>
</dbReference>
<sequence>MAINASMPGFLETLHRMQQEARFCDLELFSRDTGAFSRVHRIVLIVRASQQGKDPITLPINRLDVGDGVSQTLLDLLILHLYTESQVHFQVGEVNQVVELAKRLQLPRLLDRAFEFMSRNLCADNCLEFLSVAISLDKPQMIENCLIFIRLQPQQFLENEKISCLDDAMVRNIVDDDQLPLVEDDVFHFVEKWRQMTLPDPGLMKSLYQGIRTHLLSDSVLGEIIRSDHFRNQFPWMMEDALAKFKEAPKKGFHRTKGSHYVALISPDNQLDAFDLRYNAFLRGRIKQAHQPLMLQECTRLSTSAALLVHDEILYVVGGFTDRKSVYKYDCRTASWTDGPPMRNARWGHAVCVVNDTLYVAGGCVQANDLKSAQTSCEMLSLKREGAQWVPFVPMNESRSMFGLAGLAFADRTTRIVAFGGRKSGQTSVECSVLPGKPWTALPEMLDSMEYGTHCVWQNKLFVFMSNKRGLCFDPATDKWAFLSPCPRIPTDPLIRVDADQFLTMCWEDGKISPKTYNPLDDSWCLDLDNEPLASKVQPNFVLKLPFSY</sequence>
<dbReference type="AlphaFoldDB" id="A0ABD2QP01"/>
<protein>
    <submittedName>
        <fullName evidence="4">Kelch-like protein 12</fullName>
    </submittedName>
</protein>
<reference evidence="4 5" key="1">
    <citation type="submission" date="2024-11" db="EMBL/GenBank/DDBJ databases">
        <title>Adaptive evolution of stress response genes in parasites aligns with host niche diversity.</title>
        <authorList>
            <person name="Hahn C."/>
            <person name="Resl P."/>
        </authorList>
    </citation>
    <scope>NUCLEOTIDE SEQUENCE [LARGE SCALE GENOMIC DNA]</scope>
    <source>
        <strain evidence="4">EGGRZ-B1_66</strain>
        <tissue evidence="4">Body</tissue>
    </source>
</reference>
<organism evidence="4 5">
    <name type="scientific">Cichlidogyrus casuarinus</name>
    <dbReference type="NCBI Taxonomy" id="1844966"/>
    <lineage>
        <taxon>Eukaryota</taxon>
        <taxon>Metazoa</taxon>
        <taxon>Spiralia</taxon>
        <taxon>Lophotrochozoa</taxon>
        <taxon>Platyhelminthes</taxon>
        <taxon>Monogenea</taxon>
        <taxon>Monopisthocotylea</taxon>
        <taxon>Dactylogyridea</taxon>
        <taxon>Ancyrocephalidae</taxon>
        <taxon>Cichlidogyrus</taxon>
    </lineage>
</organism>
<dbReference type="SUPFAM" id="SSF117281">
    <property type="entry name" value="Kelch motif"/>
    <property type="match status" value="1"/>
</dbReference>
<dbReference type="SUPFAM" id="SSF54695">
    <property type="entry name" value="POZ domain"/>
    <property type="match status" value="1"/>
</dbReference>
<evidence type="ECO:0000313" key="4">
    <source>
        <dbReference type="EMBL" id="KAL3320872.1"/>
    </source>
</evidence>
<evidence type="ECO:0000259" key="3">
    <source>
        <dbReference type="Pfam" id="PF07707"/>
    </source>
</evidence>
<keyword evidence="5" id="KW-1185">Reference proteome</keyword>